<dbReference type="Proteomes" id="UP000075670">
    <property type="component" value="Unassembled WGS sequence"/>
</dbReference>
<dbReference type="PATRIC" id="fig|1122241.3.peg.1417"/>
<comment type="caution">
    <text evidence="4">The sequence shown here is derived from an EMBL/GenBank/DDBJ whole genome shotgun (WGS) entry which is preliminary data.</text>
</comment>
<dbReference type="Pfam" id="PF00395">
    <property type="entry name" value="SLH"/>
    <property type="match status" value="1"/>
</dbReference>
<evidence type="ECO:0000313" key="5">
    <source>
        <dbReference type="Proteomes" id="UP000075670"/>
    </source>
</evidence>
<organism evidence="4 5">
    <name type="scientific">Moorella mulderi DSM 14980</name>
    <dbReference type="NCBI Taxonomy" id="1122241"/>
    <lineage>
        <taxon>Bacteria</taxon>
        <taxon>Bacillati</taxon>
        <taxon>Bacillota</taxon>
        <taxon>Clostridia</taxon>
        <taxon>Neomoorellales</taxon>
        <taxon>Neomoorellaceae</taxon>
        <taxon>Neomoorella</taxon>
    </lineage>
</organism>
<reference evidence="4 5" key="1">
    <citation type="submission" date="2016-02" db="EMBL/GenBank/DDBJ databases">
        <title>Genome sequence of Moorella mulderi DSM 14980.</title>
        <authorList>
            <person name="Poehlein A."/>
            <person name="Daniel R."/>
        </authorList>
    </citation>
    <scope>NUCLEOTIDE SEQUENCE [LARGE SCALE GENOMIC DNA]</scope>
    <source>
        <strain evidence="4 5">DSM 14980</strain>
    </source>
</reference>
<keyword evidence="1" id="KW-0677">Repeat</keyword>
<keyword evidence="2" id="KW-0732">Signal</keyword>
<feature type="chain" id="PRO_5007577878" description="SLH domain-containing protein" evidence="2">
    <location>
        <begin position="24"/>
        <end position="432"/>
    </location>
</feature>
<dbReference type="OrthoDB" id="1957331at2"/>
<evidence type="ECO:0000313" key="4">
    <source>
        <dbReference type="EMBL" id="KYH32748.1"/>
    </source>
</evidence>
<dbReference type="PROSITE" id="PS51272">
    <property type="entry name" value="SLH"/>
    <property type="match status" value="1"/>
</dbReference>
<evidence type="ECO:0000256" key="1">
    <source>
        <dbReference type="ARBA" id="ARBA00022737"/>
    </source>
</evidence>
<dbReference type="EMBL" id="LTBC01000003">
    <property type="protein sequence ID" value="KYH32748.1"/>
    <property type="molecule type" value="Genomic_DNA"/>
</dbReference>
<dbReference type="AlphaFoldDB" id="A0A151AYN1"/>
<keyword evidence="5" id="KW-1185">Reference proteome</keyword>
<sequence>MRKASLAGLIMFFLLLPWGTAWAGPAASSLLALLPPEQARAAALTRGGFAVMLAAAAQIKSEAAGDNLPGDVPAGSWYAPALKALWQEGMIHGYPNGTLRPDQEITTLEAVILTARVLGLPNEISSPATALQPGDIPYGFNQYAFFQRQGLLPPGGPMAVLEPAAAAGWLAEVFSSDPRAKDLMDKCRQALARQQGIATRGEASIKFHSRPGLPATMELDRLAIKGEVLNELLLPGQMHQVAELELESRKTLRVEQVVSNGSLYRRVTEAPGQPGDWQQLNLAPDVTLLMRQQQNLGLPAGIFPYLHYRFLGVTKVAGQEVLGISFYTRLNTPGSVTGLLPPAALGEGLEAYLNPPGKLVRSFSYWGLVYINPQTFLPVRSVINLILAFAPAYRGQPAPMAAMEMRYQVDSYTYQAIKINLPFPVPPPVKEH</sequence>
<proteinExistence type="predicted"/>
<feature type="domain" description="SLH" evidence="3">
    <location>
        <begin position="65"/>
        <end position="128"/>
    </location>
</feature>
<dbReference type="InterPro" id="IPR001119">
    <property type="entry name" value="SLH_dom"/>
</dbReference>
<protein>
    <recommendedName>
        <fullName evidence="3">SLH domain-containing protein</fullName>
    </recommendedName>
</protein>
<evidence type="ECO:0000259" key="3">
    <source>
        <dbReference type="PROSITE" id="PS51272"/>
    </source>
</evidence>
<accession>A0A151AYN1</accession>
<dbReference type="RefSeq" id="WP_062283129.1">
    <property type="nucleotide sequence ID" value="NZ_LTBC01000003.1"/>
</dbReference>
<feature type="signal peptide" evidence="2">
    <location>
        <begin position="1"/>
        <end position="23"/>
    </location>
</feature>
<name>A0A151AYN1_9FIRM</name>
<gene>
    <name evidence="4" type="ORF">MOMUL_13500</name>
</gene>
<evidence type="ECO:0000256" key="2">
    <source>
        <dbReference type="SAM" id="SignalP"/>
    </source>
</evidence>